<dbReference type="GO" id="GO:0008270">
    <property type="term" value="F:zinc ion binding"/>
    <property type="evidence" value="ECO:0007669"/>
    <property type="project" value="UniProtKB-KW"/>
</dbReference>
<dbReference type="Gene3D" id="3.30.450.40">
    <property type="match status" value="1"/>
</dbReference>
<comment type="caution">
    <text evidence="7">The sequence shown here is derived from an EMBL/GenBank/DDBJ whole genome shotgun (WGS) entry which is preliminary data.</text>
</comment>
<feature type="domain" description="FYVE-type" evidence="6">
    <location>
        <begin position="353"/>
        <end position="413"/>
    </location>
</feature>
<evidence type="ECO:0000256" key="2">
    <source>
        <dbReference type="ARBA" id="ARBA00022771"/>
    </source>
</evidence>
<dbReference type="Gene3D" id="3.30.40.10">
    <property type="entry name" value="Zinc/RING finger domain, C3HC4 (zinc finger)"/>
    <property type="match status" value="1"/>
</dbReference>
<dbReference type="STRING" id="65357.A0A024GA45"/>
<keyword evidence="1" id="KW-0479">Metal-binding</keyword>
<evidence type="ECO:0000256" key="4">
    <source>
        <dbReference type="PROSITE-ProRule" id="PRU00091"/>
    </source>
</evidence>
<keyword evidence="3" id="KW-0862">Zinc</keyword>
<evidence type="ECO:0000256" key="1">
    <source>
        <dbReference type="ARBA" id="ARBA00022723"/>
    </source>
</evidence>
<dbReference type="AlphaFoldDB" id="A0A024GA45"/>
<organism evidence="7 8">
    <name type="scientific">Albugo candida</name>
    <dbReference type="NCBI Taxonomy" id="65357"/>
    <lineage>
        <taxon>Eukaryota</taxon>
        <taxon>Sar</taxon>
        <taxon>Stramenopiles</taxon>
        <taxon>Oomycota</taxon>
        <taxon>Peronosporomycetes</taxon>
        <taxon>Albuginales</taxon>
        <taxon>Albuginaceae</taxon>
        <taxon>Albugo</taxon>
    </lineage>
</organism>
<feature type="region of interest" description="Disordered" evidence="5">
    <location>
        <begin position="241"/>
        <end position="264"/>
    </location>
</feature>
<dbReference type="InParanoid" id="A0A024GA45"/>
<dbReference type="PANTHER" id="PTHR43102">
    <property type="entry name" value="SLR1143 PROTEIN"/>
    <property type="match status" value="1"/>
</dbReference>
<evidence type="ECO:0000256" key="3">
    <source>
        <dbReference type="ARBA" id="ARBA00022833"/>
    </source>
</evidence>
<dbReference type="InterPro" id="IPR013083">
    <property type="entry name" value="Znf_RING/FYVE/PHD"/>
</dbReference>
<dbReference type="OrthoDB" id="153648at2759"/>
<dbReference type="EMBL" id="CAIX01000050">
    <property type="protein sequence ID" value="CCI43529.1"/>
    <property type="molecule type" value="Genomic_DNA"/>
</dbReference>
<feature type="compositionally biased region" description="Polar residues" evidence="5">
    <location>
        <begin position="243"/>
        <end position="252"/>
    </location>
</feature>
<gene>
    <name evidence="7" type="ORF">BN9_043130</name>
</gene>
<proteinExistence type="predicted"/>
<dbReference type="InterPro" id="IPR017455">
    <property type="entry name" value="Znf_FYVE-rel"/>
</dbReference>
<dbReference type="InterPro" id="IPR029016">
    <property type="entry name" value="GAF-like_dom_sf"/>
</dbReference>
<dbReference type="CDD" id="cd00065">
    <property type="entry name" value="FYVE_like_SF"/>
    <property type="match status" value="1"/>
</dbReference>
<dbReference type="PANTHER" id="PTHR43102:SF2">
    <property type="entry name" value="GAF DOMAIN-CONTAINING PROTEIN"/>
    <property type="match status" value="1"/>
</dbReference>
<evidence type="ECO:0000259" key="6">
    <source>
        <dbReference type="PROSITE" id="PS50178"/>
    </source>
</evidence>
<dbReference type="InterPro" id="IPR011011">
    <property type="entry name" value="Znf_FYVE_PHD"/>
</dbReference>
<keyword evidence="2 4" id="KW-0863">Zinc-finger</keyword>
<evidence type="ECO:0000256" key="5">
    <source>
        <dbReference type="SAM" id="MobiDB-lite"/>
    </source>
</evidence>
<evidence type="ECO:0000313" key="7">
    <source>
        <dbReference type="EMBL" id="CCI43529.1"/>
    </source>
</evidence>
<dbReference type="Proteomes" id="UP000053237">
    <property type="component" value="Unassembled WGS sequence"/>
</dbReference>
<dbReference type="PROSITE" id="PS50178">
    <property type="entry name" value="ZF_FYVE"/>
    <property type="match status" value="1"/>
</dbReference>
<name>A0A024GA45_9STRA</name>
<sequence>MRSSTRTSFCPSVAGSEEEISEYPVSDAQRRLEDYRSHRVYREDSNPARNEVSARSFRCMPHVITECVSTAYDKLNFNALCAAPTLFDWKWQSNVNGFAMFTSQESQEKQRIFHVLVYGTVKNCSVTEMKHTLRAPTDATFNALMTAMFGDRYIHGFVHQSEIIGLKTSNSVQENQDAETLDEKCDVFVRSCRWTRPYFLSRNEEWRYLDFVCDEDLEGQKNGCPGFANLFATVNTEDDGISESGTAPSDKNTAVRKSKPSKLGQRRGIYGGYLVREEENSLRSVRVQFYARCTAEKVRWYRSGEKNKSDVADSVGKSKIHMLQMAQGTTRLPEVIRRRRLGFQIFADINAFKPRNRYCTCCTKRLSMFGSKQKQCNLCGNAICEACSTMDHVQINDIISSIRVCERCLQLVDECDYDSLDGVVHGTPSIEAMLERGTSSASLMVDMLQEAYDNVDDTKKDALMIVIKSMLAFDKQNHSPEEDEALTQRLASLGATAYADNNESESLREVLQNRALVDDLSVEDCGLAFPKSRNYPIDYRNRNSDTKVPAHPVPPNEQERVDLIRKHCFRDFAGDLEELKILCGLAAKEMQCEAGAITILDAQEQHIVVSNKPAFHDVVMPRDQSICSHILMDNPPKPLLVPSTSADIRFKDFENAVKNVIHFYFGYPITSDEGTVVGALCCFDSKTRTVTNSQYSIIKRLADTVSSILTEHAKDANATKAA</sequence>
<accession>A0A024GA45</accession>
<evidence type="ECO:0000313" key="8">
    <source>
        <dbReference type="Proteomes" id="UP000053237"/>
    </source>
</evidence>
<dbReference type="SUPFAM" id="SSF55781">
    <property type="entry name" value="GAF domain-like"/>
    <property type="match status" value="1"/>
</dbReference>
<protein>
    <recommendedName>
        <fullName evidence="6">FYVE-type domain-containing protein</fullName>
    </recommendedName>
</protein>
<reference evidence="7 8" key="1">
    <citation type="submission" date="2012-05" db="EMBL/GenBank/DDBJ databases">
        <title>Recombination and specialization in a pathogen metapopulation.</title>
        <authorList>
            <person name="Gardiner A."/>
            <person name="Kemen E."/>
            <person name="Schultz-Larsen T."/>
            <person name="MacLean D."/>
            <person name="Van Oosterhout C."/>
            <person name="Jones J.D.G."/>
        </authorList>
    </citation>
    <scope>NUCLEOTIDE SEQUENCE [LARGE SCALE GENOMIC DNA]</scope>
    <source>
        <strain evidence="7 8">Ac Nc2</strain>
    </source>
</reference>
<keyword evidence="8" id="KW-1185">Reference proteome</keyword>
<dbReference type="SUPFAM" id="SSF57903">
    <property type="entry name" value="FYVE/PHD zinc finger"/>
    <property type="match status" value="1"/>
</dbReference>